<evidence type="ECO:0000313" key="2">
    <source>
        <dbReference type="EMBL" id="PIN27589.1"/>
    </source>
</evidence>
<proteinExistence type="predicted"/>
<gene>
    <name evidence="1" type="ORF">CLI71_06885</name>
    <name evidence="2" type="ORF">CUC04_09510</name>
</gene>
<organism evidence="1 3">
    <name type="scientific">Prevotella intermedia</name>
    <dbReference type="NCBI Taxonomy" id="28131"/>
    <lineage>
        <taxon>Bacteria</taxon>
        <taxon>Pseudomonadati</taxon>
        <taxon>Bacteroidota</taxon>
        <taxon>Bacteroidia</taxon>
        <taxon>Bacteroidales</taxon>
        <taxon>Prevotellaceae</taxon>
        <taxon>Prevotella</taxon>
    </lineage>
</organism>
<evidence type="ECO:0000313" key="4">
    <source>
        <dbReference type="Proteomes" id="UP000230500"/>
    </source>
</evidence>
<dbReference type="Proteomes" id="UP000230500">
    <property type="component" value="Unassembled WGS sequence"/>
</dbReference>
<reference evidence="2 4" key="2">
    <citation type="submission" date="2017-11" db="EMBL/GenBank/DDBJ databases">
        <title>Genome sequencing of Prevotella intermedia KCOM 2069.</title>
        <authorList>
            <person name="Kook J.-K."/>
            <person name="Park S.-N."/>
            <person name="Lim Y.K."/>
        </authorList>
    </citation>
    <scope>NUCLEOTIDE SEQUENCE [LARGE SCALE GENOMIC DNA]</scope>
    <source>
        <strain evidence="2 4">KCOM 2069</strain>
    </source>
</reference>
<dbReference type="AlphaFoldDB" id="A0A2A6EE36"/>
<protein>
    <submittedName>
        <fullName evidence="1">Uncharacterized protein</fullName>
    </submittedName>
</protein>
<name>A0A2A6EE36_PREIN</name>
<comment type="caution">
    <text evidence="1">The sequence shown here is derived from an EMBL/GenBank/DDBJ whole genome shotgun (WGS) entry which is preliminary data.</text>
</comment>
<dbReference type="EMBL" id="PESN01000002">
    <property type="protein sequence ID" value="PIN27589.1"/>
    <property type="molecule type" value="Genomic_DNA"/>
</dbReference>
<accession>A0A2A6EE36</accession>
<dbReference type="EMBL" id="NSLY01000016">
    <property type="protein sequence ID" value="PDP60145.1"/>
    <property type="molecule type" value="Genomic_DNA"/>
</dbReference>
<reference evidence="1 3" key="1">
    <citation type="submission" date="2017-09" db="EMBL/GenBank/DDBJ databases">
        <title>Phase variable restriction modification systems are present in the genome sequences of periodontal pathogens Prevotella intermedia, Tannerella forsythia and Porphyromonas gingivalis.</title>
        <authorList>
            <person name="Haigh R.D."/>
            <person name="Crawford L."/>
            <person name="Ralph J."/>
            <person name="Wanford J."/>
            <person name="Vartoukian S.R."/>
            <person name="Hijazib K."/>
            <person name="Wade W."/>
            <person name="Oggioni M.R."/>
        </authorList>
    </citation>
    <scope>NUCLEOTIDE SEQUENCE [LARGE SCALE GENOMIC DNA]</scope>
    <source>
        <strain evidence="1 3">WW2834</strain>
    </source>
</reference>
<dbReference type="Proteomes" id="UP000219058">
    <property type="component" value="Unassembled WGS sequence"/>
</dbReference>
<dbReference type="RefSeq" id="WP_097550217.1">
    <property type="nucleotide sequence ID" value="NZ_NSLY01000016.1"/>
</dbReference>
<sequence length="143" mass="17251">MKNFGSHFEYEEERNDNLLRLYHQLISEVKFICSEEIYRKMADSPSDRFWVSEERALIVVLQVIKGDKLLYMGKNKRDMFLEIYKRTMSMKRQHPNLTLTKIVFRVVRQPAPKFYLTEGSIKVIISKIKSKWYERRRARNKVG</sequence>
<evidence type="ECO:0000313" key="1">
    <source>
        <dbReference type="EMBL" id="PDP60145.1"/>
    </source>
</evidence>
<evidence type="ECO:0000313" key="3">
    <source>
        <dbReference type="Proteomes" id="UP000219058"/>
    </source>
</evidence>